<dbReference type="EMBL" id="MU004516">
    <property type="protein sequence ID" value="KAF2648900.1"/>
    <property type="molecule type" value="Genomic_DNA"/>
</dbReference>
<evidence type="ECO:0000256" key="2">
    <source>
        <dbReference type="ARBA" id="ARBA00023002"/>
    </source>
</evidence>
<dbReference type="SUPFAM" id="SSF51735">
    <property type="entry name" value="NAD(P)-binding Rossmann-fold domains"/>
    <property type="match status" value="1"/>
</dbReference>
<dbReference type="PANTHER" id="PTHR43086:SF2">
    <property type="entry name" value="HYDROXYSTEROID DEHYDROGENASE-LIKE PROTEIN 1"/>
    <property type="match status" value="1"/>
</dbReference>
<dbReference type="GO" id="GO:0016491">
    <property type="term" value="F:oxidoreductase activity"/>
    <property type="evidence" value="ECO:0007669"/>
    <property type="project" value="UniProtKB-KW"/>
</dbReference>
<dbReference type="PRINTS" id="PR00081">
    <property type="entry name" value="GDHRDH"/>
</dbReference>
<dbReference type="Proteomes" id="UP000799324">
    <property type="component" value="Unassembled WGS sequence"/>
</dbReference>
<dbReference type="GO" id="GO:0005783">
    <property type="term" value="C:endoplasmic reticulum"/>
    <property type="evidence" value="ECO:0007669"/>
    <property type="project" value="TreeGrafter"/>
</dbReference>
<dbReference type="InterPro" id="IPR036291">
    <property type="entry name" value="NAD(P)-bd_dom_sf"/>
</dbReference>
<dbReference type="Pfam" id="PF00106">
    <property type="entry name" value="adh_short"/>
    <property type="match status" value="1"/>
</dbReference>
<evidence type="ECO:0000313" key="3">
    <source>
        <dbReference type="EMBL" id="KAF2648900.1"/>
    </source>
</evidence>
<dbReference type="GO" id="GO:0030497">
    <property type="term" value="P:fatty acid elongation"/>
    <property type="evidence" value="ECO:0007669"/>
    <property type="project" value="TreeGrafter"/>
</dbReference>
<organism evidence="3 4">
    <name type="scientific">Lophiostoma macrostomum CBS 122681</name>
    <dbReference type="NCBI Taxonomy" id="1314788"/>
    <lineage>
        <taxon>Eukaryota</taxon>
        <taxon>Fungi</taxon>
        <taxon>Dikarya</taxon>
        <taxon>Ascomycota</taxon>
        <taxon>Pezizomycotina</taxon>
        <taxon>Dothideomycetes</taxon>
        <taxon>Pleosporomycetidae</taxon>
        <taxon>Pleosporales</taxon>
        <taxon>Lophiostomataceae</taxon>
        <taxon>Lophiostoma</taxon>
    </lineage>
</organism>
<gene>
    <name evidence="3" type="ORF">K491DRAFT_641749</name>
</gene>
<proteinExistence type="predicted"/>
<dbReference type="AlphaFoldDB" id="A0A6A6SMS2"/>
<dbReference type="PANTHER" id="PTHR43086">
    <property type="entry name" value="VERY-LONG-CHAIN 3-OXOOACYL-COA REDUCTASE"/>
    <property type="match status" value="1"/>
</dbReference>
<keyword evidence="1" id="KW-0521">NADP</keyword>
<dbReference type="Gene3D" id="3.40.50.720">
    <property type="entry name" value="NAD(P)-binding Rossmann-like Domain"/>
    <property type="match status" value="1"/>
</dbReference>
<dbReference type="OrthoDB" id="47007at2759"/>
<keyword evidence="4" id="KW-1185">Reference proteome</keyword>
<protein>
    <submittedName>
        <fullName evidence="3">NAD(P)-binding protein</fullName>
    </submittedName>
</protein>
<name>A0A6A6SMS2_9PLEO</name>
<keyword evidence="2" id="KW-0560">Oxidoreductase</keyword>
<reference evidence="3" key="1">
    <citation type="journal article" date="2020" name="Stud. Mycol.">
        <title>101 Dothideomycetes genomes: a test case for predicting lifestyles and emergence of pathogens.</title>
        <authorList>
            <person name="Haridas S."/>
            <person name="Albert R."/>
            <person name="Binder M."/>
            <person name="Bloem J."/>
            <person name="Labutti K."/>
            <person name="Salamov A."/>
            <person name="Andreopoulos B."/>
            <person name="Baker S."/>
            <person name="Barry K."/>
            <person name="Bills G."/>
            <person name="Bluhm B."/>
            <person name="Cannon C."/>
            <person name="Castanera R."/>
            <person name="Culley D."/>
            <person name="Daum C."/>
            <person name="Ezra D."/>
            <person name="Gonzalez J."/>
            <person name="Henrissat B."/>
            <person name="Kuo A."/>
            <person name="Liang C."/>
            <person name="Lipzen A."/>
            <person name="Lutzoni F."/>
            <person name="Magnuson J."/>
            <person name="Mondo S."/>
            <person name="Nolan M."/>
            <person name="Ohm R."/>
            <person name="Pangilinan J."/>
            <person name="Park H.-J."/>
            <person name="Ramirez L."/>
            <person name="Alfaro M."/>
            <person name="Sun H."/>
            <person name="Tritt A."/>
            <person name="Yoshinaga Y."/>
            <person name="Zwiers L.-H."/>
            <person name="Turgeon B."/>
            <person name="Goodwin S."/>
            <person name="Spatafora J."/>
            <person name="Crous P."/>
            <person name="Grigoriev I."/>
        </authorList>
    </citation>
    <scope>NUCLEOTIDE SEQUENCE</scope>
    <source>
        <strain evidence="3">CBS 122681</strain>
    </source>
</reference>
<dbReference type="InterPro" id="IPR002347">
    <property type="entry name" value="SDR_fam"/>
</dbReference>
<evidence type="ECO:0000313" key="4">
    <source>
        <dbReference type="Proteomes" id="UP000799324"/>
    </source>
</evidence>
<accession>A0A6A6SMS2</accession>
<evidence type="ECO:0000256" key="1">
    <source>
        <dbReference type="ARBA" id="ARBA00022857"/>
    </source>
</evidence>
<sequence length="336" mass="36938">MSYFSVALAAVVFIVLWFTHRIYQFINLHFLIPTPSAQLRRYKPESSEPTSSRSSNASEPVTWALVTAASGGIGYGYASHLLSLNFGVIILAHSGVPTAISRLLTKYPNASIKGVTMDSITATTSDISKLVSSIENLAITILINNVGSMPMEFPHLRPFAEYTTAGIDDTMNLNARFMTHLTRALLPHLTRNAKTLGCRSLVLNVASGARVGLPYVTLYCATKGYVSSFSHTLTREFKYLNSPIDCLLIVPGDVHSDGNCHGVAKGSPRALEYGKMVLERVDGAVQRGLLEVSPYWVHALQIWMLDRLPESVRGRELARVMEGKRGAYLEAYEKAR</sequence>